<gene>
    <name evidence="7" type="primary">mRpL34</name>
</gene>
<evidence type="ECO:0000313" key="6">
    <source>
        <dbReference type="Proteomes" id="UP000694866"/>
    </source>
</evidence>
<keyword evidence="2" id="KW-0689">Ribosomal protein</keyword>
<keyword evidence="6" id="KW-1185">Reference proteome</keyword>
<dbReference type="CTD" id="64981"/>
<dbReference type="GO" id="GO:0005762">
    <property type="term" value="C:mitochondrial large ribosomal subunit"/>
    <property type="evidence" value="ECO:0007669"/>
    <property type="project" value="TreeGrafter"/>
</dbReference>
<dbReference type="OrthoDB" id="431691at2759"/>
<evidence type="ECO:0000256" key="5">
    <source>
        <dbReference type="ARBA" id="ARBA00035434"/>
    </source>
</evidence>
<keyword evidence="3" id="KW-0687">Ribonucleoprotein</keyword>
<dbReference type="GO" id="GO:0006412">
    <property type="term" value="P:translation"/>
    <property type="evidence" value="ECO:0007669"/>
    <property type="project" value="InterPro"/>
</dbReference>
<dbReference type="InterPro" id="IPR000271">
    <property type="entry name" value="Ribosomal_bL34"/>
</dbReference>
<evidence type="ECO:0000256" key="4">
    <source>
        <dbReference type="ARBA" id="ARBA00035274"/>
    </source>
</evidence>
<proteinExistence type="inferred from homology"/>
<dbReference type="PANTHER" id="PTHR14503:SF4">
    <property type="entry name" value="LARGE RIBOSOMAL SUBUNIT PROTEIN BL34M"/>
    <property type="match status" value="1"/>
</dbReference>
<accession>A0A9R1TW88</accession>
<evidence type="ECO:0000256" key="1">
    <source>
        <dbReference type="ARBA" id="ARBA00010111"/>
    </source>
</evidence>
<dbReference type="GO" id="GO:0003735">
    <property type="term" value="F:structural constituent of ribosome"/>
    <property type="evidence" value="ECO:0007669"/>
    <property type="project" value="InterPro"/>
</dbReference>
<reference evidence="7" key="1">
    <citation type="submission" date="2025-08" db="UniProtKB">
        <authorList>
            <consortium name="RefSeq"/>
        </authorList>
    </citation>
    <scope>IDENTIFICATION</scope>
    <source>
        <strain evidence="7">USDA-PBARC FA_bdor</strain>
        <tissue evidence="7">Whole organism</tissue>
    </source>
</reference>
<dbReference type="Pfam" id="PF00468">
    <property type="entry name" value="Ribosomal_L34"/>
    <property type="match status" value="1"/>
</dbReference>
<evidence type="ECO:0000313" key="7">
    <source>
        <dbReference type="RefSeq" id="XP_011298396.1"/>
    </source>
</evidence>
<protein>
    <recommendedName>
        <fullName evidence="4">Large ribosomal subunit protein bL34m</fullName>
    </recommendedName>
    <alternativeName>
        <fullName evidence="5">39S ribosomal protein L34, mitochondrial</fullName>
    </alternativeName>
</protein>
<name>A0A9R1TW88_9HYME</name>
<organism evidence="6 7">
    <name type="scientific">Fopius arisanus</name>
    <dbReference type="NCBI Taxonomy" id="64838"/>
    <lineage>
        <taxon>Eukaryota</taxon>
        <taxon>Metazoa</taxon>
        <taxon>Ecdysozoa</taxon>
        <taxon>Arthropoda</taxon>
        <taxon>Hexapoda</taxon>
        <taxon>Insecta</taxon>
        <taxon>Pterygota</taxon>
        <taxon>Neoptera</taxon>
        <taxon>Endopterygota</taxon>
        <taxon>Hymenoptera</taxon>
        <taxon>Apocrita</taxon>
        <taxon>Ichneumonoidea</taxon>
        <taxon>Braconidae</taxon>
        <taxon>Opiinae</taxon>
        <taxon>Fopius</taxon>
    </lineage>
</organism>
<evidence type="ECO:0000256" key="2">
    <source>
        <dbReference type="ARBA" id="ARBA00022980"/>
    </source>
</evidence>
<dbReference type="Proteomes" id="UP000694866">
    <property type="component" value="Unplaced"/>
</dbReference>
<dbReference type="Gene3D" id="1.10.287.3980">
    <property type="match status" value="1"/>
</dbReference>
<dbReference type="KEGG" id="fas:105263707"/>
<dbReference type="AlphaFoldDB" id="A0A9R1TW88"/>
<dbReference type="RefSeq" id="XP_011298396.1">
    <property type="nucleotide sequence ID" value="XM_011300094.1"/>
</dbReference>
<dbReference type="PANTHER" id="PTHR14503">
    <property type="entry name" value="MITOCHONDRIAL RIBOSOMAL PROTEIN 34 FAMILY MEMBER"/>
    <property type="match status" value="1"/>
</dbReference>
<dbReference type="GeneID" id="105263707"/>
<comment type="similarity">
    <text evidence="1">Belongs to the bacterial ribosomal protein bL34 family.</text>
</comment>
<sequence length="96" mass="11164">MFGRMISTVFQALQRPVFLPMRSMSTPSRKLPLTPYEIAGGRWGAMPFIHQVRNNWPRPKETKRIKTHGYKKRMSTLAGRKIIMRRILKGCSILAH</sequence>
<evidence type="ECO:0000256" key="3">
    <source>
        <dbReference type="ARBA" id="ARBA00023274"/>
    </source>
</evidence>